<evidence type="ECO:0000313" key="2">
    <source>
        <dbReference type="EMBL" id="RSU13185.1"/>
    </source>
</evidence>
<dbReference type="OrthoDB" id="1069985at2"/>
<feature type="transmembrane region" description="Helical" evidence="1">
    <location>
        <begin position="21"/>
        <end position="40"/>
    </location>
</feature>
<feature type="transmembrane region" description="Helical" evidence="1">
    <location>
        <begin position="46"/>
        <end position="66"/>
    </location>
</feature>
<dbReference type="RefSeq" id="WP_126794824.1">
    <property type="nucleotide sequence ID" value="NZ_CP060720.1"/>
</dbReference>
<keyword evidence="1" id="KW-1133">Transmembrane helix</keyword>
<name>A0A430AYS5_9ENTE</name>
<organism evidence="2 3">
    <name type="scientific">Vagococcus carniphilus</name>
    <dbReference type="NCBI Taxonomy" id="218144"/>
    <lineage>
        <taxon>Bacteria</taxon>
        <taxon>Bacillati</taxon>
        <taxon>Bacillota</taxon>
        <taxon>Bacilli</taxon>
        <taxon>Lactobacillales</taxon>
        <taxon>Enterococcaceae</taxon>
        <taxon>Vagococcus</taxon>
    </lineage>
</organism>
<feature type="transmembrane region" description="Helical" evidence="1">
    <location>
        <begin position="154"/>
        <end position="173"/>
    </location>
</feature>
<keyword evidence="1" id="KW-0812">Transmembrane</keyword>
<dbReference type="AlphaFoldDB" id="A0A430AYS5"/>
<keyword evidence="3" id="KW-1185">Reference proteome</keyword>
<dbReference type="EMBL" id="NGKB01000009">
    <property type="protein sequence ID" value="RSU13185.1"/>
    <property type="molecule type" value="Genomic_DNA"/>
</dbReference>
<protein>
    <recommendedName>
        <fullName evidence="4">Peptidase M50 domain-containing protein</fullName>
    </recommendedName>
</protein>
<accession>A0A430AYS5</accession>
<keyword evidence="1" id="KW-0472">Membrane</keyword>
<evidence type="ECO:0000313" key="3">
    <source>
        <dbReference type="Proteomes" id="UP000288028"/>
    </source>
</evidence>
<comment type="caution">
    <text evidence="2">The sequence shown here is derived from an EMBL/GenBank/DDBJ whole genome shotgun (WGS) entry which is preliminary data.</text>
</comment>
<dbReference type="Proteomes" id="UP000288028">
    <property type="component" value="Unassembled WGS sequence"/>
</dbReference>
<feature type="transmembrane region" description="Helical" evidence="1">
    <location>
        <begin position="129"/>
        <end position="148"/>
    </location>
</feature>
<reference evidence="2 3" key="1">
    <citation type="submission" date="2017-05" db="EMBL/GenBank/DDBJ databases">
        <title>Vagococcus spp. assemblies.</title>
        <authorList>
            <person name="Gulvik C.A."/>
        </authorList>
    </citation>
    <scope>NUCLEOTIDE SEQUENCE [LARGE SCALE GENOMIC DNA]</scope>
    <source>
        <strain evidence="2 3">SS1714</strain>
    </source>
</reference>
<dbReference type="GeneID" id="95580987"/>
<evidence type="ECO:0000256" key="1">
    <source>
        <dbReference type="SAM" id="Phobius"/>
    </source>
</evidence>
<gene>
    <name evidence="2" type="ORF">CBF28_09990</name>
</gene>
<proteinExistence type="predicted"/>
<sequence length="384" mass="44270">MKKNKTNKTNKTNRLETLIPLLLVMFIGGILGTGIGYFSVKEEISTPAMLFSYAFLAVAFVLHLMIHEAGHLIFGKMTGHQFLSYRIFSFNLIKRDNQFKLVRLKVPGTMGQCLLIPPAMKENHFPYKLYILGGVIANILTSLLSFAFYPMNKILVLEFVLVGFLFALLNGFPNGFNDGSTLKIAKSSLQKERLLYIQLASNAAMSLGSTFSELPKEYFESFEANEKRTYFEDYQDFLRLGLLLEKQEMEEADEFIEALWERRESFIVPYQIELKKEMLYHLLVNKKKDPQKVDSRIQPLMEDRGLVKYLQTKTVSNLRVLAGIQFGYEKNDEKSLNTIKEGLKMKEKSGNLGEFYVEEKLLLSLEEKIKLKQARQEQKKKKSN</sequence>
<evidence type="ECO:0008006" key="4">
    <source>
        <dbReference type="Google" id="ProtNLM"/>
    </source>
</evidence>